<dbReference type="AlphaFoldDB" id="A0A0J0XQV9"/>
<dbReference type="GeneID" id="28983417"/>
<reference evidence="5 6" key="1">
    <citation type="submission" date="2015-03" db="EMBL/GenBank/DDBJ databases">
        <title>Genomics and transcriptomics of the oil-accumulating basidiomycete yeast T. oleaginosus allow insights into substrate utilization and the diverse evolutionary trajectories of mating systems in fungi.</title>
        <authorList>
            <consortium name="DOE Joint Genome Institute"/>
            <person name="Kourist R."/>
            <person name="Kracht O."/>
            <person name="Bracharz F."/>
            <person name="Lipzen A."/>
            <person name="Nolan M."/>
            <person name="Ohm R."/>
            <person name="Grigoriev I."/>
            <person name="Sun S."/>
            <person name="Heitman J."/>
            <person name="Bruck T."/>
            <person name="Nowrousian M."/>
        </authorList>
    </citation>
    <scope>NUCLEOTIDE SEQUENCE [LARGE SCALE GENOMIC DNA]</scope>
    <source>
        <strain evidence="5 6">IBC0246</strain>
    </source>
</reference>
<dbReference type="InterPro" id="IPR019398">
    <property type="entry name" value="Pre-rRNA_process_TSR2"/>
</dbReference>
<evidence type="ECO:0000256" key="1">
    <source>
        <dbReference type="ARBA" id="ARBA00006524"/>
    </source>
</evidence>
<dbReference type="RefSeq" id="XP_018279953.1">
    <property type="nucleotide sequence ID" value="XM_018422814.1"/>
</dbReference>
<feature type="region of interest" description="Disordered" evidence="3">
    <location>
        <begin position="130"/>
        <end position="204"/>
    </location>
</feature>
<accession>A0A0J0XQV9</accession>
<organism evidence="5 6">
    <name type="scientific">Cutaneotrichosporon oleaginosum</name>
    <dbReference type="NCBI Taxonomy" id="879819"/>
    <lineage>
        <taxon>Eukaryota</taxon>
        <taxon>Fungi</taxon>
        <taxon>Dikarya</taxon>
        <taxon>Basidiomycota</taxon>
        <taxon>Agaricomycotina</taxon>
        <taxon>Tremellomycetes</taxon>
        <taxon>Trichosporonales</taxon>
        <taxon>Trichosporonaceae</taxon>
        <taxon>Cutaneotrichosporon</taxon>
    </lineage>
</organism>
<feature type="chain" id="PRO_5005245502" description="Pre-rRNA-processing protein TSR2" evidence="4">
    <location>
        <begin position="29"/>
        <end position="204"/>
    </location>
</feature>
<proteinExistence type="inferred from homology"/>
<dbReference type="Pfam" id="PF10273">
    <property type="entry name" value="WGG"/>
    <property type="match status" value="1"/>
</dbReference>
<dbReference type="Proteomes" id="UP000053611">
    <property type="component" value="Unassembled WGS sequence"/>
</dbReference>
<sequence>MSTPAPEILLFARGVLALFDLWPALTIAVQNGWGGPESVEKKTWLLSELVELFEERAVRLPSGAIDPSGDEPLSEDQVAGLLEQVMGDEFEALVEDNSIELMSADIVRCWRDILAGRGEVVDALERRAAQASRSGVKAHDGGGEVEVEVGEEGEWESEDDDDDENEEEAPQLVEAQPQEPRQRQGPVIDDDGFEMVQSRKSRRR</sequence>
<evidence type="ECO:0008006" key="7">
    <source>
        <dbReference type="Google" id="ProtNLM"/>
    </source>
</evidence>
<evidence type="ECO:0000256" key="4">
    <source>
        <dbReference type="SAM" id="SignalP"/>
    </source>
</evidence>
<dbReference type="STRING" id="879819.A0A0J0XQV9"/>
<dbReference type="GO" id="GO:0006364">
    <property type="term" value="P:rRNA processing"/>
    <property type="evidence" value="ECO:0007669"/>
    <property type="project" value="UniProtKB-KW"/>
</dbReference>
<feature type="signal peptide" evidence="4">
    <location>
        <begin position="1"/>
        <end position="28"/>
    </location>
</feature>
<feature type="compositionally biased region" description="Acidic residues" evidence="3">
    <location>
        <begin position="143"/>
        <end position="169"/>
    </location>
</feature>
<evidence type="ECO:0000256" key="2">
    <source>
        <dbReference type="ARBA" id="ARBA00022552"/>
    </source>
</evidence>
<dbReference type="OrthoDB" id="263560at2759"/>
<protein>
    <recommendedName>
        <fullName evidence="7">Pre-rRNA-processing protein TSR2</fullName>
    </recommendedName>
</protein>
<keyword evidence="2" id="KW-0698">rRNA processing</keyword>
<evidence type="ECO:0000313" key="5">
    <source>
        <dbReference type="EMBL" id="KLT43462.1"/>
    </source>
</evidence>
<gene>
    <name evidence="5" type="ORF">CC85DRAFT_284600</name>
</gene>
<evidence type="ECO:0000256" key="3">
    <source>
        <dbReference type="SAM" id="MobiDB-lite"/>
    </source>
</evidence>
<keyword evidence="6" id="KW-1185">Reference proteome</keyword>
<dbReference type="EMBL" id="KQ087195">
    <property type="protein sequence ID" value="KLT43462.1"/>
    <property type="molecule type" value="Genomic_DNA"/>
</dbReference>
<dbReference type="PANTHER" id="PTHR21250">
    <property type="entry name" value="PRE-RRNA-PROCESSING PROTEIN TSR2 HOMOLOG"/>
    <property type="match status" value="1"/>
</dbReference>
<comment type="similarity">
    <text evidence="1">Belongs to the TSR2 family.</text>
</comment>
<name>A0A0J0XQV9_9TREE</name>
<keyword evidence="4" id="KW-0732">Signal</keyword>
<evidence type="ECO:0000313" key="6">
    <source>
        <dbReference type="Proteomes" id="UP000053611"/>
    </source>
</evidence>